<name>A0A811R0T4_9POAL</name>
<feature type="region of interest" description="Disordered" evidence="1">
    <location>
        <begin position="73"/>
        <end position="100"/>
    </location>
</feature>
<accession>A0A811R0T4</accession>
<dbReference type="EMBL" id="CAJGYO010000012">
    <property type="protein sequence ID" value="CAD6262665.1"/>
    <property type="molecule type" value="Genomic_DNA"/>
</dbReference>
<organism evidence="2 3">
    <name type="scientific">Miscanthus lutarioriparius</name>
    <dbReference type="NCBI Taxonomy" id="422564"/>
    <lineage>
        <taxon>Eukaryota</taxon>
        <taxon>Viridiplantae</taxon>
        <taxon>Streptophyta</taxon>
        <taxon>Embryophyta</taxon>
        <taxon>Tracheophyta</taxon>
        <taxon>Spermatophyta</taxon>
        <taxon>Magnoliopsida</taxon>
        <taxon>Liliopsida</taxon>
        <taxon>Poales</taxon>
        <taxon>Poaceae</taxon>
        <taxon>PACMAD clade</taxon>
        <taxon>Panicoideae</taxon>
        <taxon>Andropogonodae</taxon>
        <taxon>Andropogoneae</taxon>
        <taxon>Saccharinae</taxon>
        <taxon>Miscanthus</taxon>
    </lineage>
</organism>
<dbReference type="AlphaFoldDB" id="A0A811R0T4"/>
<evidence type="ECO:0008006" key="4">
    <source>
        <dbReference type="Google" id="ProtNLM"/>
    </source>
</evidence>
<feature type="compositionally biased region" description="Polar residues" evidence="1">
    <location>
        <begin position="90"/>
        <end position="100"/>
    </location>
</feature>
<dbReference type="OrthoDB" id="1937109at2759"/>
<reference evidence="2" key="1">
    <citation type="submission" date="2020-10" db="EMBL/GenBank/DDBJ databases">
        <authorList>
            <person name="Han B."/>
            <person name="Lu T."/>
            <person name="Zhao Q."/>
            <person name="Huang X."/>
            <person name="Zhao Y."/>
        </authorList>
    </citation>
    <scope>NUCLEOTIDE SEQUENCE</scope>
</reference>
<evidence type="ECO:0000313" key="3">
    <source>
        <dbReference type="Proteomes" id="UP000604825"/>
    </source>
</evidence>
<gene>
    <name evidence="2" type="ORF">NCGR_LOCUS46001</name>
</gene>
<comment type="caution">
    <text evidence="2">The sequence shown here is derived from an EMBL/GenBank/DDBJ whole genome shotgun (WGS) entry which is preliminary data.</text>
</comment>
<keyword evidence="3" id="KW-1185">Reference proteome</keyword>
<protein>
    <recommendedName>
        <fullName evidence="4">Aluminum-activated malate transporter</fullName>
    </recommendedName>
</protein>
<feature type="compositionally biased region" description="Basic and acidic residues" evidence="1">
    <location>
        <begin position="76"/>
        <end position="89"/>
    </location>
</feature>
<evidence type="ECO:0000256" key="1">
    <source>
        <dbReference type="SAM" id="MobiDB-lite"/>
    </source>
</evidence>
<evidence type="ECO:0000313" key="2">
    <source>
        <dbReference type="EMBL" id="CAD6262665.1"/>
    </source>
</evidence>
<dbReference type="Proteomes" id="UP000604825">
    <property type="component" value="Unassembled WGS sequence"/>
</dbReference>
<proteinExistence type="predicted"/>
<sequence>MNDAVEDLQADLRALPSRLLLAEATTTAEPAAPMVGAAQLFTITSLLIEVSLRIEGVVDAVDTLANLANFESAGDENEKPAKNVIKESEGNGTMKTLEQA</sequence>